<reference evidence="13 14" key="2">
    <citation type="journal article" date="2017" name="Genome Biol.">
        <title>New reference genome sequences of hot pepper reveal the massive evolution of plant disease-resistance genes by retroduplication.</title>
        <authorList>
            <person name="Kim S."/>
            <person name="Park J."/>
            <person name="Yeom S.I."/>
            <person name="Kim Y.M."/>
            <person name="Seo E."/>
            <person name="Kim K.T."/>
            <person name="Kim M.S."/>
            <person name="Lee J.M."/>
            <person name="Cheong K."/>
            <person name="Shin H.S."/>
            <person name="Kim S.B."/>
            <person name="Han K."/>
            <person name="Lee J."/>
            <person name="Park M."/>
            <person name="Lee H.A."/>
            <person name="Lee H.Y."/>
            <person name="Lee Y."/>
            <person name="Oh S."/>
            <person name="Lee J.H."/>
            <person name="Choi E."/>
            <person name="Choi E."/>
            <person name="Lee S.E."/>
            <person name="Jeon J."/>
            <person name="Kim H."/>
            <person name="Choi G."/>
            <person name="Song H."/>
            <person name="Lee J."/>
            <person name="Lee S.C."/>
            <person name="Kwon J.K."/>
            <person name="Lee H.Y."/>
            <person name="Koo N."/>
            <person name="Hong Y."/>
            <person name="Kim R.W."/>
            <person name="Kang W.H."/>
            <person name="Huh J.H."/>
            <person name="Kang B.C."/>
            <person name="Yang T.J."/>
            <person name="Lee Y.H."/>
            <person name="Bennetzen J.L."/>
            <person name="Choi D."/>
        </authorList>
    </citation>
    <scope>NUCLEOTIDE SEQUENCE [LARGE SCALE GENOMIC DNA]</scope>
    <source>
        <strain evidence="14">cv. CM334</strain>
    </source>
</reference>
<comment type="catalytic activity">
    <reaction evidence="11">
        <text>L-lysyl-[protein] + acetyl-CoA = N(6)-acetyl-L-lysyl-[protein] + CoA + H(+)</text>
        <dbReference type="Rhea" id="RHEA:45948"/>
        <dbReference type="Rhea" id="RHEA-COMP:9752"/>
        <dbReference type="Rhea" id="RHEA-COMP:10731"/>
        <dbReference type="ChEBI" id="CHEBI:15378"/>
        <dbReference type="ChEBI" id="CHEBI:29969"/>
        <dbReference type="ChEBI" id="CHEBI:57287"/>
        <dbReference type="ChEBI" id="CHEBI:57288"/>
        <dbReference type="ChEBI" id="CHEBI:61930"/>
        <dbReference type="EC" id="2.3.1.48"/>
    </reaction>
</comment>
<dbReference type="Gramene" id="PHT80952">
    <property type="protein sequence ID" value="PHT80952"/>
    <property type="gene ID" value="T459_13967"/>
</dbReference>
<evidence type="ECO:0000313" key="13">
    <source>
        <dbReference type="EMBL" id="PHT80952.1"/>
    </source>
</evidence>
<evidence type="ECO:0000256" key="2">
    <source>
        <dbReference type="ARBA" id="ARBA00013184"/>
    </source>
</evidence>
<dbReference type="SUPFAM" id="SSF57933">
    <property type="entry name" value="TAZ domain"/>
    <property type="match status" value="1"/>
</dbReference>
<keyword evidence="9" id="KW-0804">Transcription</keyword>
<evidence type="ECO:0000313" key="14">
    <source>
        <dbReference type="Proteomes" id="UP000222542"/>
    </source>
</evidence>
<evidence type="ECO:0000256" key="6">
    <source>
        <dbReference type="ARBA" id="ARBA00022833"/>
    </source>
</evidence>
<dbReference type="SMART" id="SM00551">
    <property type="entry name" value="ZnF_TAZ"/>
    <property type="match status" value="1"/>
</dbReference>
<organism evidence="13 14">
    <name type="scientific">Capsicum annuum</name>
    <name type="common">Capsicum pepper</name>
    <dbReference type="NCBI Taxonomy" id="4072"/>
    <lineage>
        <taxon>Eukaryota</taxon>
        <taxon>Viridiplantae</taxon>
        <taxon>Streptophyta</taxon>
        <taxon>Embryophyta</taxon>
        <taxon>Tracheophyta</taxon>
        <taxon>Spermatophyta</taxon>
        <taxon>Magnoliopsida</taxon>
        <taxon>eudicotyledons</taxon>
        <taxon>Gunneridae</taxon>
        <taxon>Pentapetalae</taxon>
        <taxon>asterids</taxon>
        <taxon>lamiids</taxon>
        <taxon>Solanales</taxon>
        <taxon>Solanaceae</taxon>
        <taxon>Solanoideae</taxon>
        <taxon>Capsiceae</taxon>
        <taxon>Capsicum</taxon>
    </lineage>
</organism>
<dbReference type="Proteomes" id="UP000222542">
    <property type="component" value="Unassembled WGS sequence"/>
</dbReference>
<dbReference type="FunFam" id="1.20.1020.10:FF:000003">
    <property type="entry name" value="Histone acetyltransferase HAC1-like protein"/>
    <property type="match status" value="1"/>
</dbReference>
<keyword evidence="4" id="KW-0479">Metal-binding</keyword>
<dbReference type="GO" id="GO:0005634">
    <property type="term" value="C:nucleus"/>
    <property type="evidence" value="ECO:0007669"/>
    <property type="project" value="UniProtKB-SubCell"/>
</dbReference>
<evidence type="ECO:0000256" key="4">
    <source>
        <dbReference type="ARBA" id="ARBA00022723"/>
    </source>
</evidence>
<accession>A0A2G2ZG26</accession>
<evidence type="ECO:0000256" key="3">
    <source>
        <dbReference type="ARBA" id="ARBA00022679"/>
    </source>
</evidence>
<dbReference type="PANTHER" id="PTHR13808">
    <property type="entry name" value="CBP/P300-RELATED"/>
    <property type="match status" value="1"/>
</dbReference>
<dbReference type="EMBL" id="AYRZ02000005">
    <property type="protein sequence ID" value="PHT80952.1"/>
    <property type="molecule type" value="Genomic_DNA"/>
</dbReference>
<dbReference type="Gene3D" id="1.20.1020.10">
    <property type="entry name" value="TAZ domain"/>
    <property type="match status" value="1"/>
</dbReference>
<dbReference type="AlphaFoldDB" id="A0A2G2ZG26"/>
<evidence type="ECO:0000259" key="12">
    <source>
        <dbReference type="SMART" id="SM00551"/>
    </source>
</evidence>
<keyword evidence="7" id="KW-0156">Chromatin regulator</keyword>
<evidence type="ECO:0000256" key="8">
    <source>
        <dbReference type="ARBA" id="ARBA00023015"/>
    </source>
</evidence>
<comment type="caution">
    <text evidence="13">The sequence shown here is derived from an EMBL/GenBank/DDBJ whole genome shotgun (WGS) entry which is preliminary data.</text>
</comment>
<evidence type="ECO:0000256" key="10">
    <source>
        <dbReference type="ARBA" id="ARBA00023242"/>
    </source>
</evidence>
<protein>
    <recommendedName>
        <fullName evidence="2">histone acetyltransferase</fullName>
        <ecNumber evidence="2">2.3.1.48</ecNumber>
    </recommendedName>
</protein>
<gene>
    <name evidence="13" type="ORF">T459_13967</name>
</gene>
<evidence type="ECO:0000256" key="9">
    <source>
        <dbReference type="ARBA" id="ARBA00023163"/>
    </source>
</evidence>
<keyword evidence="5" id="KW-0863">Zinc-finger</keyword>
<feature type="domain" description="TAZ-type" evidence="12">
    <location>
        <begin position="5"/>
        <end position="84"/>
    </location>
</feature>
<keyword evidence="6" id="KW-0862">Zinc</keyword>
<keyword evidence="8" id="KW-0805">Transcription regulation</keyword>
<dbReference type="EC" id="2.3.1.48" evidence="2"/>
<evidence type="ECO:0000256" key="5">
    <source>
        <dbReference type="ARBA" id="ARBA00022771"/>
    </source>
</evidence>
<dbReference type="GO" id="GO:0006355">
    <property type="term" value="P:regulation of DNA-templated transcription"/>
    <property type="evidence" value="ECO:0007669"/>
    <property type="project" value="InterPro"/>
</dbReference>
<dbReference type="InterPro" id="IPR013178">
    <property type="entry name" value="Histone_AcTrfase_Rtt109/CBP"/>
</dbReference>
<dbReference type="PANTHER" id="PTHR13808:SF1">
    <property type="entry name" value="HISTONE ACETYLTRANSFERASE"/>
    <property type="match status" value="1"/>
</dbReference>
<sequence length="267" mass="30824">MLGVLKIDVELRKMLDLLLLNSQCHFPHCPYPNCRKVKGLLRHGIQCKIRLSRGCVLCKKMWYLLQLHARAYKDSSDCHVPRCRDLKQHLRRLQQQSDSQRRAAVMERMRQQAEESKETCASGDWFRMGSFSSRRFELLNRMSLLPHEEILRKEAMLPCTSVELEDPTIPLQILSLTISLNITLFTHGIIVCNICKSDCYVAYLSYNCYANAVCLRHGCEINFEWVDVSVEQITYEKTPNASSPIASYLDSSMKPKYNLSTGVNEEL</sequence>
<keyword evidence="10" id="KW-0539">Nucleus</keyword>
<dbReference type="Pfam" id="PF02135">
    <property type="entry name" value="zf-TAZ"/>
    <property type="match status" value="1"/>
</dbReference>
<reference evidence="13 14" key="1">
    <citation type="journal article" date="2014" name="Nat. Genet.">
        <title>Genome sequence of the hot pepper provides insights into the evolution of pungency in Capsicum species.</title>
        <authorList>
            <person name="Kim S."/>
            <person name="Park M."/>
            <person name="Yeom S.I."/>
            <person name="Kim Y.M."/>
            <person name="Lee J.M."/>
            <person name="Lee H.A."/>
            <person name="Seo E."/>
            <person name="Choi J."/>
            <person name="Cheong K."/>
            <person name="Kim K.T."/>
            <person name="Jung K."/>
            <person name="Lee G.W."/>
            <person name="Oh S.K."/>
            <person name="Bae C."/>
            <person name="Kim S.B."/>
            <person name="Lee H.Y."/>
            <person name="Kim S.Y."/>
            <person name="Kim M.S."/>
            <person name="Kang B.C."/>
            <person name="Jo Y.D."/>
            <person name="Yang H.B."/>
            <person name="Jeong H.J."/>
            <person name="Kang W.H."/>
            <person name="Kwon J.K."/>
            <person name="Shin C."/>
            <person name="Lim J.Y."/>
            <person name="Park J.H."/>
            <person name="Huh J.H."/>
            <person name="Kim J.S."/>
            <person name="Kim B.D."/>
            <person name="Cohen O."/>
            <person name="Paran I."/>
            <person name="Suh M.C."/>
            <person name="Lee S.B."/>
            <person name="Kim Y.K."/>
            <person name="Shin Y."/>
            <person name="Noh S.J."/>
            <person name="Park J."/>
            <person name="Seo Y.S."/>
            <person name="Kwon S.Y."/>
            <person name="Kim H.A."/>
            <person name="Park J.M."/>
            <person name="Kim H.J."/>
            <person name="Choi S.B."/>
            <person name="Bosland P.W."/>
            <person name="Reeves G."/>
            <person name="Jo S.H."/>
            <person name="Lee B.W."/>
            <person name="Cho H.T."/>
            <person name="Choi H.S."/>
            <person name="Lee M.S."/>
            <person name="Yu Y."/>
            <person name="Do Choi Y."/>
            <person name="Park B.S."/>
            <person name="van Deynze A."/>
            <person name="Ashrafi H."/>
            <person name="Hill T."/>
            <person name="Kim W.T."/>
            <person name="Pai H.S."/>
            <person name="Ahn H.K."/>
            <person name="Yeam I."/>
            <person name="Giovannoni J.J."/>
            <person name="Rose J.K."/>
            <person name="Sorensen I."/>
            <person name="Lee S.J."/>
            <person name="Kim R.W."/>
            <person name="Choi I.Y."/>
            <person name="Choi B.S."/>
            <person name="Lim J.S."/>
            <person name="Lee Y.H."/>
            <person name="Choi D."/>
        </authorList>
    </citation>
    <scope>NUCLEOTIDE SEQUENCE [LARGE SCALE GENOMIC DNA]</scope>
    <source>
        <strain evidence="14">cv. CM334</strain>
    </source>
</reference>
<dbReference type="GO" id="GO:0004402">
    <property type="term" value="F:histone acetyltransferase activity"/>
    <property type="evidence" value="ECO:0007669"/>
    <property type="project" value="InterPro"/>
</dbReference>
<evidence type="ECO:0000256" key="7">
    <source>
        <dbReference type="ARBA" id="ARBA00022853"/>
    </source>
</evidence>
<evidence type="ECO:0000256" key="11">
    <source>
        <dbReference type="ARBA" id="ARBA00048017"/>
    </source>
</evidence>
<dbReference type="GO" id="GO:0008270">
    <property type="term" value="F:zinc ion binding"/>
    <property type="evidence" value="ECO:0007669"/>
    <property type="project" value="UniProtKB-KW"/>
</dbReference>
<keyword evidence="3" id="KW-0808">Transferase</keyword>
<name>A0A2G2ZG26_CAPAN</name>
<keyword evidence="14" id="KW-1185">Reference proteome</keyword>
<dbReference type="InterPro" id="IPR000197">
    <property type="entry name" value="Znf_TAZ"/>
</dbReference>
<dbReference type="InterPro" id="IPR035898">
    <property type="entry name" value="TAZ_dom_sf"/>
</dbReference>
<proteinExistence type="predicted"/>
<comment type="subcellular location">
    <subcellularLocation>
        <location evidence="1">Nucleus</location>
    </subcellularLocation>
</comment>
<evidence type="ECO:0000256" key="1">
    <source>
        <dbReference type="ARBA" id="ARBA00004123"/>
    </source>
</evidence>
<dbReference type="STRING" id="4072.A0A2G2ZG26"/>